<dbReference type="Proteomes" id="UP000002499">
    <property type="component" value="Unassembled WGS sequence"/>
</dbReference>
<dbReference type="InParanoid" id="E9EGM6"/>
<dbReference type="eggNOG" id="KOG0029">
    <property type="taxonomic scope" value="Eukaryota"/>
</dbReference>
<keyword evidence="2" id="KW-1185">Reference proteome</keyword>
<evidence type="ECO:0000313" key="2">
    <source>
        <dbReference type="Proteomes" id="UP000002499"/>
    </source>
</evidence>
<accession>E9EGM6</accession>
<reference evidence="1 2" key="1">
    <citation type="journal article" date="2011" name="PLoS Genet.">
        <title>Genome sequencing and comparative transcriptomics of the model entomopathogenic fungi Metarhizium anisopliae and M. acridum.</title>
        <authorList>
            <person name="Gao Q."/>
            <person name="Jin K."/>
            <person name="Ying S.H."/>
            <person name="Zhang Y."/>
            <person name="Xiao G."/>
            <person name="Shang Y."/>
            <person name="Duan Z."/>
            <person name="Hu X."/>
            <person name="Xie X.Q."/>
            <person name="Zhou G."/>
            <person name="Peng G."/>
            <person name="Luo Z."/>
            <person name="Huang W."/>
            <person name="Wang B."/>
            <person name="Fang W."/>
            <person name="Wang S."/>
            <person name="Zhong Y."/>
            <person name="Ma L.J."/>
            <person name="St Leger R.J."/>
            <person name="Zhao G.P."/>
            <person name="Pei Y."/>
            <person name="Feng M.G."/>
            <person name="Xia Y."/>
            <person name="Wang C."/>
        </authorList>
    </citation>
    <scope>NUCLEOTIDE SEQUENCE [LARGE SCALE GENOMIC DNA]</scope>
    <source>
        <strain evidence="1 2">CQMa 102</strain>
    </source>
</reference>
<evidence type="ECO:0000313" key="1">
    <source>
        <dbReference type="EMBL" id="EFY84949.1"/>
    </source>
</evidence>
<dbReference type="Gene3D" id="3.90.660.10">
    <property type="match status" value="1"/>
</dbReference>
<protein>
    <submittedName>
        <fullName evidence="1">Amine oxidase (Flavin-containing)</fullName>
    </submittedName>
</protein>
<gene>
    <name evidence="1" type="ORF">MAC_09024</name>
</gene>
<dbReference type="SUPFAM" id="SSF54373">
    <property type="entry name" value="FAD-linked reductases, C-terminal domain"/>
    <property type="match status" value="1"/>
</dbReference>
<dbReference type="OrthoDB" id="4934586at2759"/>
<dbReference type="EMBL" id="GL698597">
    <property type="protein sequence ID" value="EFY84949.1"/>
    <property type="molecule type" value="Genomic_DNA"/>
</dbReference>
<organism evidence="2">
    <name type="scientific">Metarhizium acridum (strain CQMa 102)</name>
    <dbReference type="NCBI Taxonomy" id="655827"/>
    <lineage>
        <taxon>Eukaryota</taxon>
        <taxon>Fungi</taxon>
        <taxon>Dikarya</taxon>
        <taxon>Ascomycota</taxon>
        <taxon>Pezizomycotina</taxon>
        <taxon>Sordariomycetes</taxon>
        <taxon>Hypocreomycetidae</taxon>
        <taxon>Hypocreales</taxon>
        <taxon>Clavicipitaceae</taxon>
        <taxon>Metarhizium</taxon>
    </lineage>
</organism>
<proteinExistence type="predicted"/>
<sequence>MDRITHGMARIIDQTVETGKRVKAIKRTGNGAETEPTAMWEHLASGPFKGGQSFSDLPIRRCVYPSYGINTPDAPGTMIASYKWAQDSARLGAYCSGDAKQNIVDVALRNLAAMHNITY</sequence>
<name>E9EGM6_METAQ</name>
<dbReference type="HOGENOM" id="CLU_2062031_0_0_1"/>
<dbReference type="AlphaFoldDB" id="E9EGM6"/>